<protein>
    <recommendedName>
        <fullName evidence="8">Cytidylate kinase</fullName>
        <shortName evidence="8">CK</shortName>
        <ecNumber evidence="8">2.7.4.25</ecNumber>
    </recommendedName>
    <alternativeName>
        <fullName evidence="8">Cytidine monophosphate kinase</fullName>
        <shortName evidence="8">CMP kinase</shortName>
    </alternativeName>
</protein>
<gene>
    <name evidence="8 11" type="primary">cmk</name>
    <name evidence="11" type="ORF">J0911_15395</name>
</gene>
<dbReference type="EMBL" id="JAFMPK010000047">
    <property type="protein sequence ID" value="MBO0610415.1"/>
    <property type="molecule type" value="Genomic_DNA"/>
</dbReference>
<dbReference type="InterPro" id="IPR011994">
    <property type="entry name" value="Cytidylate_kinase_dom"/>
</dbReference>
<dbReference type="Gene3D" id="3.40.50.300">
    <property type="entry name" value="P-loop containing nucleotide triphosphate hydrolases"/>
    <property type="match status" value="1"/>
</dbReference>
<dbReference type="InterPro" id="IPR027417">
    <property type="entry name" value="P-loop_NTPase"/>
</dbReference>
<comment type="caution">
    <text evidence="11">The sequence shown here is derived from an EMBL/GenBank/DDBJ whole genome shotgun (WGS) entry which is preliminary data.</text>
</comment>
<dbReference type="Pfam" id="PF02224">
    <property type="entry name" value="Cytidylate_kin"/>
    <property type="match status" value="1"/>
</dbReference>
<dbReference type="EC" id="2.7.4.25" evidence="8"/>
<evidence type="ECO:0000256" key="6">
    <source>
        <dbReference type="ARBA" id="ARBA00047615"/>
    </source>
</evidence>
<comment type="subcellular location">
    <subcellularLocation>
        <location evidence="8">Cytoplasm</location>
    </subcellularLocation>
</comment>
<dbReference type="SUPFAM" id="SSF52540">
    <property type="entry name" value="P-loop containing nucleoside triphosphate hydrolases"/>
    <property type="match status" value="1"/>
</dbReference>
<evidence type="ECO:0000256" key="9">
    <source>
        <dbReference type="SAM" id="MobiDB-lite"/>
    </source>
</evidence>
<proteinExistence type="inferred from homology"/>
<feature type="binding site" evidence="8">
    <location>
        <begin position="14"/>
        <end position="22"/>
    </location>
    <ligand>
        <name>ATP</name>
        <dbReference type="ChEBI" id="CHEBI:30616"/>
    </ligand>
</feature>
<evidence type="ECO:0000313" key="11">
    <source>
        <dbReference type="EMBL" id="MBO0610415.1"/>
    </source>
</evidence>
<reference evidence="12" key="1">
    <citation type="submission" date="2023-07" db="EMBL/GenBank/DDBJ databases">
        <title>Myceligenerans salitolerans sp. nov., a halotolerant actinomycete isolated from a salt lake in Xinjiang, China.</title>
        <authorList>
            <person name="Guan T."/>
        </authorList>
    </citation>
    <scope>NUCLEOTIDE SEQUENCE [LARGE SCALE GENOMIC DNA]</scope>
    <source>
        <strain evidence="12">XHU 5031</strain>
    </source>
</reference>
<evidence type="ECO:0000256" key="7">
    <source>
        <dbReference type="ARBA" id="ARBA00048478"/>
    </source>
</evidence>
<feature type="region of interest" description="Disordered" evidence="9">
    <location>
        <begin position="233"/>
        <end position="276"/>
    </location>
</feature>
<evidence type="ECO:0000256" key="5">
    <source>
        <dbReference type="ARBA" id="ARBA00022840"/>
    </source>
</evidence>
<evidence type="ECO:0000259" key="10">
    <source>
        <dbReference type="Pfam" id="PF02224"/>
    </source>
</evidence>
<feature type="compositionally biased region" description="Pro residues" evidence="9">
    <location>
        <begin position="238"/>
        <end position="253"/>
    </location>
</feature>
<organism evidence="11 12">
    <name type="scientific">Myceligenerans salitolerans</name>
    <dbReference type="NCBI Taxonomy" id="1230528"/>
    <lineage>
        <taxon>Bacteria</taxon>
        <taxon>Bacillati</taxon>
        <taxon>Actinomycetota</taxon>
        <taxon>Actinomycetes</taxon>
        <taxon>Micrococcales</taxon>
        <taxon>Promicromonosporaceae</taxon>
        <taxon>Myceligenerans</taxon>
    </lineage>
</organism>
<comment type="similarity">
    <text evidence="1 8">Belongs to the cytidylate kinase family. Type 1 subfamily.</text>
</comment>
<dbReference type="Proteomes" id="UP000664617">
    <property type="component" value="Unassembled WGS sequence"/>
</dbReference>
<evidence type="ECO:0000256" key="3">
    <source>
        <dbReference type="ARBA" id="ARBA00022741"/>
    </source>
</evidence>
<name>A0ABS3IBW1_9MICO</name>
<feature type="domain" description="Cytidylate kinase" evidence="10">
    <location>
        <begin position="10"/>
        <end position="231"/>
    </location>
</feature>
<dbReference type="NCBIfam" id="TIGR00017">
    <property type="entry name" value="cmk"/>
    <property type="match status" value="1"/>
</dbReference>
<dbReference type="HAMAP" id="MF_00238">
    <property type="entry name" value="Cytidyl_kinase_type1"/>
    <property type="match status" value="1"/>
</dbReference>
<dbReference type="CDD" id="cd02020">
    <property type="entry name" value="CMPK"/>
    <property type="match status" value="1"/>
</dbReference>
<evidence type="ECO:0000256" key="8">
    <source>
        <dbReference type="HAMAP-Rule" id="MF_00238"/>
    </source>
</evidence>
<comment type="catalytic activity">
    <reaction evidence="7 8">
        <text>CMP + ATP = CDP + ADP</text>
        <dbReference type="Rhea" id="RHEA:11600"/>
        <dbReference type="ChEBI" id="CHEBI:30616"/>
        <dbReference type="ChEBI" id="CHEBI:58069"/>
        <dbReference type="ChEBI" id="CHEBI:60377"/>
        <dbReference type="ChEBI" id="CHEBI:456216"/>
        <dbReference type="EC" id="2.7.4.25"/>
    </reaction>
</comment>
<keyword evidence="2 8" id="KW-0808">Transferase</keyword>
<evidence type="ECO:0000256" key="1">
    <source>
        <dbReference type="ARBA" id="ARBA00009427"/>
    </source>
</evidence>
<accession>A0ABS3IBW1</accession>
<sequence length="276" mass="28853">MNVVSTPVVIAIDGPSGSGKSSVSKAVAARLGLAYLDTGAMYRAATVWCARRGTDLSDLAAVAADVASMPLEMGLDPRAPGVTLDGHDVADEIRTTTVSEAVSRVATNLDVRAELKRRQRAAIDAERAGGFSHGRGILAEGRDITTVVAPDADVRILLTASEEARLRRRALDVHGAADASAVEATRDQVLRRDRDDSTVSQFVVAADGVVTLDSSELDLEQTVEAVLAVVTEATGLRPPQPPGPAPADAPAPRPRVLTAPGDQRPGNDSIPERMSE</sequence>
<dbReference type="GO" id="GO:0016301">
    <property type="term" value="F:kinase activity"/>
    <property type="evidence" value="ECO:0007669"/>
    <property type="project" value="UniProtKB-KW"/>
</dbReference>
<evidence type="ECO:0000313" key="12">
    <source>
        <dbReference type="Proteomes" id="UP000664617"/>
    </source>
</evidence>
<dbReference type="InterPro" id="IPR003136">
    <property type="entry name" value="Cytidylate_kin"/>
</dbReference>
<keyword evidence="3 8" id="KW-0547">Nucleotide-binding</keyword>
<comment type="catalytic activity">
    <reaction evidence="6 8">
        <text>dCMP + ATP = dCDP + ADP</text>
        <dbReference type="Rhea" id="RHEA:25094"/>
        <dbReference type="ChEBI" id="CHEBI:30616"/>
        <dbReference type="ChEBI" id="CHEBI:57566"/>
        <dbReference type="ChEBI" id="CHEBI:58593"/>
        <dbReference type="ChEBI" id="CHEBI:456216"/>
        <dbReference type="EC" id="2.7.4.25"/>
    </reaction>
</comment>
<keyword evidence="5 8" id="KW-0067">ATP-binding</keyword>
<keyword evidence="4 8" id="KW-0418">Kinase</keyword>
<keyword evidence="12" id="KW-1185">Reference proteome</keyword>
<evidence type="ECO:0000256" key="2">
    <source>
        <dbReference type="ARBA" id="ARBA00022679"/>
    </source>
</evidence>
<evidence type="ECO:0000256" key="4">
    <source>
        <dbReference type="ARBA" id="ARBA00022777"/>
    </source>
</evidence>
<keyword evidence="8" id="KW-0963">Cytoplasm</keyword>